<feature type="domain" description="PAP-associated" evidence="6">
    <location>
        <begin position="337"/>
        <end position="391"/>
    </location>
</feature>
<feature type="region of interest" description="Disordered" evidence="5">
    <location>
        <begin position="1"/>
        <end position="61"/>
    </location>
</feature>
<evidence type="ECO:0000313" key="8">
    <source>
        <dbReference type="EMBL" id="KXN68942.1"/>
    </source>
</evidence>
<dbReference type="CDD" id="cd05402">
    <property type="entry name" value="NT_PAP_TUTase"/>
    <property type="match status" value="1"/>
</dbReference>
<dbReference type="OrthoDB" id="273917at2759"/>
<dbReference type="Gene3D" id="1.10.1410.10">
    <property type="match status" value="1"/>
</dbReference>
<evidence type="ECO:0000256" key="4">
    <source>
        <dbReference type="ARBA" id="ARBA00022842"/>
    </source>
</evidence>
<dbReference type="Pfam" id="PF22600">
    <property type="entry name" value="MTPAP-like_central"/>
    <property type="match status" value="1"/>
</dbReference>
<sequence length="487" mass="55622">MGKYSEDSDDTILISSDSDEESHNDEIQILKSRKHRAPSTSDSEGSYETHSSSSVILISSDSEDEPEFLNFKNSRKAAKTHHSSIASDFSSDRKPVAKPYSNTIFDINDFNRKSKLHKAAHSYTQPLGDIYQDKYTQYTKVLNDEVTSLISLITPTKEDHCLRQWTINKISKTLAEKIPSSTVEVFGSFNSKLYLPSSDLDIVVLIPTEFPSPYNTTRWLEKISIYLEDEGLAEDIQIISNARIPIVKFKVPYLDYNIDISLNSYTGQKSSKVAIDYLKKYPGTRQLSLLIKYYLQQRGMNEVYTGGLGSYAILLMVVSFFQNHQLVKSKKLDPLSNLGVLFFEFLDFYGNKFSNTELAISTTNGGAYSEPIPSGKFYQIPLLTIWDPTNQENNVTQGSFNYVRIKNSFSNKHKDLLFSLDSAMQQNSNIENKRSKKQISILKNIVKVSEYDIERRDTIIDIFHKKKFNIDDYLSKEDLIDLIEVKN</sequence>
<dbReference type="EMBL" id="KQ964554">
    <property type="protein sequence ID" value="KXN68942.1"/>
    <property type="molecule type" value="Genomic_DNA"/>
</dbReference>
<dbReference type="GO" id="GO:0046872">
    <property type="term" value="F:metal ion binding"/>
    <property type="evidence" value="ECO:0007669"/>
    <property type="project" value="UniProtKB-KW"/>
</dbReference>
<evidence type="ECO:0000313" key="9">
    <source>
        <dbReference type="Proteomes" id="UP000070444"/>
    </source>
</evidence>
<dbReference type="EC" id="2.7.7.19" evidence="2"/>
<evidence type="ECO:0000259" key="6">
    <source>
        <dbReference type="Pfam" id="PF03828"/>
    </source>
</evidence>
<dbReference type="AlphaFoldDB" id="A0A137P1Q4"/>
<keyword evidence="4" id="KW-0460">Magnesium</keyword>
<organism evidence="8 9">
    <name type="scientific">Conidiobolus coronatus (strain ATCC 28846 / CBS 209.66 / NRRL 28638)</name>
    <name type="common">Delacroixia coronata</name>
    <dbReference type="NCBI Taxonomy" id="796925"/>
    <lineage>
        <taxon>Eukaryota</taxon>
        <taxon>Fungi</taxon>
        <taxon>Fungi incertae sedis</taxon>
        <taxon>Zoopagomycota</taxon>
        <taxon>Entomophthoromycotina</taxon>
        <taxon>Entomophthoromycetes</taxon>
        <taxon>Entomophthorales</taxon>
        <taxon>Ancylistaceae</taxon>
        <taxon>Conidiobolus</taxon>
    </lineage>
</organism>
<keyword evidence="9" id="KW-1185">Reference proteome</keyword>
<dbReference type="InterPro" id="IPR002058">
    <property type="entry name" value="PAP_assoc"/>
</dbReference>
<proteinExistence type="inferred from homology"/>
<dbReference type="Pfam" id="PF03828">
    <property type="entry name" value="PAP_assoc"/>
    <property type="match status" value="1"/>
</dbReference>
<dbReference type="InterPro" id="IPR043519">
    <property type="entry name" value="NT_sf"/>
</dbReference>
<feature type="compositionally biased region" description="Low complexity" evidence="5">
    <location>
        <begin position="41"/>
        <end position="60"/>
    </location>
</feature>
<evidence type="ECO:0000259" key="7">
    <source>
        <dbReference type="Pfam" id="PF22600"/>
    </source>
</evidence>
<dbReference type="Proteomes" id="UP000070444">
    <property type="component" value="Unassembled WGS sequence"/>
</dbReference>
<evidence type="ECO:0000256" key="3">
    <source>
        <dbReference type="ARBA" id="ARBA00022723"/>
    </source>
</evidence>
<feature type="domain" description="Poly(A) RNA polymerase mitochondrial-like central palm" evidence="7">
    <location>
        <begin position="142"/>
        <end position="272"/>
    </location>
</feature>
<accession>A0A137P1Q4</accession>
<dbReference type="PANTHER" id="PTHR23092:SF52">
    <property type="entry name" value="POLY(A) RNA POLYMERASE CID12"/>
    <property type="match status" value="1"/>
</dbReference>
<name>A0A137P1Q4_CONC2</name>
<dbReference type="SUPFAM" id="SSF81631">
    <property type="entry name" value="PAP/OAS1 substrate-binding domain"/>
    <property type="match status" value="1"/>
</dbReference>
<evidence type="ECO:0000256" key="5">
    <source>
        <dbReference type="SAM" id="MobiDB-lite"/>
    </source>
</evidence>
<comment type="similarity">
    <text evidence="1">Belongs to the DNA polymerase type-B-like family.</text>
</comment>
<evidence type="ECO:0000256" key="2">
    <source>
        <dbReference type="ARBA" id="ARBA00012388"/>
    </source>
</evidence>
<dbReference type="GO" id="GO:1990817">
    <property type="term" value="F:poly(A) RNA polymerase activity"/>
    <property type="evidence" value="ECO:0007669"/>
    <property type="project" value="UniProtKB-EC"/>
</dbReference>
<dbReference type="GO" id="GO:0010605">
    <property type="term" value="P:negative regulation of macromolecule metabolic process"/>
    <property type="evidence" value="ECO:0007669"/>
    <property type="project" value="UniProtKB-ARBA"/>
</dbReference>
<protein>
    <recommendedName>
        <fullName evidence="2">polynucleotide adenylyltransferase</fullName>
        <ecNumber evidence="2">2.7.7.19</ecNumber>
    </recommendedName>
</protein>
<evidence type="ECO:0000256" key="1">
    <source>
        <dbReference type="ARBA" id="ARBA00008593"/>
    </source>
</evidence>
<dbReference type="GO" id="GO:0003729">
    <property type="term" value="F:mRNA binding"/>
    <property type="evidence" value="ECO:0007669"/>
    <property type="project" value="TreeGrafter"/>
</dbReference>
<dbReference type="STRING" id="796925.A0A137P1Q4"/>
<dbReference type="PANTHER" id="PTHR23092">
    <property type="entry name" value="POLY(A) RNA POLYMERASE"/>
    <property type="match status" value="1"/>
</dbReference>
<gene>
    <name evidence="8" type="ORF">CONCODRAFT_79571</name>
</gene>
<dbReference type="InterPro" id="IPR054708">
    <property type="entry name" value="MTPAP-like_central"/>
</dbReference>
<dbReference type="SUPFAM" id="SSF81301">
    <property type="entry name" value="Nucleotidyltransferase"/>
    <property type="match status" value="1"/>
</dbReference>
<reference evidence="8 9" key="1">
    <citation type="journal article" date="2015" name="Genome Biol. Evol.">
        <title>Phylogenomic analyses indicate that early fungi evolved digesting cell walls of algal ancestors of land plants.</title>
        <authorList>
            <person name="Chang Y."/>
            <person name="Wang S."/>
            <person name="Sekimoto S."/>
            <person name="Aerts A.L."/>
            <person name="Choi C."/>
            <person name="Clum A."/>
            <person name="LaButti K.M."/>
            <person name="Lindquist E.A."/>
            <person name="Yee Ngan C."/>
            <person name="Ohm R.A."/>
            <person name="Salamov A.A."/>
            <person name="Grigoriev I.V."/>
            <person name="Spatafora J.W."/>
            <person name="Berbee M.L."/>
        </authorList>
    </citation>
    <scope>NUCLEOTIDE SEQUENCE [LARGE SCALE GENOMIC DNA]</scope>
    <source>
        <strain evidence="8 9">NRRL 28638</strain>
    </source>
</reference>
<keyword evidence="8" id="KW-0808">Transferase</keyword>
<keyword evidence="3" id="KW-0479">Metal-binding</keyword>
<dbReference type="InterPro" id="IPR045862">
    <property type="entry name" value="Trf4-like"/>
</dbReference>
<dbReference type="OMA" id="NGMEYSH"/>
<dbReference type="Gene3D" id="3.30.460.10">
    <property type="entry name" value="Beta Polymerase, domain 2"/>
    <property type="match status" value="1"/>
</dbReference>
<dbReference type="GO" id="GO:0005634">
    <property type="term" value="C:nucleus"/>
    <property type="evidence" value="ECO:0007669"/>
    <property type="project" value="TreeGrafter"/>
</dbReference>